<dbReference type="AlphaFoldDB" id="A0A4R2GIZ7"/>
<dbReference type="Pfam" id="PF13386">
    <property type="entry name" value="DsbD_2"/>
    <property type="match status" value="1"/>
</dbReference>
<feature type="transmembrane region" description="Helical" evidence="1">
    <location>
        <begin position="54"/>
        <end position="78"/>
    </location>
</feature>
<comment type="caution">
    <text evidence="3">The sequence shown here is derived from an EMBL/GenBank/DDBJ whole genome shotgun (WGS) entry which is preliminary data.</text>
</comment>
<evidence type="ECO:0000259" key="2">
    <source>
        <dbReference type="Pfam" id="PF13386"/>
    </source>
</evidence>
<feature type="transmembrane region" description="Helical" evidence="1">
    <location>
        <begin position="98"/>
        <end position="116"/>
    </location>
</feature>
<dbReference type="Proteomes" id="UP000295221">
    <property type="component" value="Unassembled WGS sequence"/>
</dbReference>
<keyword evidence="1" id="KW-0472">Membrane</keyword>
<evidence type="ECO:0000313" key="3">
    <source>
        <dbReference type="EMBL" id="TCO08385.1"/>
    </source>
</evidence>
<feature type="transmembrane region" description="Helical" evidence="1">
    <location>
        <begin position="15"/>
        <end position="42"/>
    </location>
</feature>
<evidence type="ECO:0000313" key="4">
    <source>
        <dbReference type="Proteomes" id="UP000295221"/>
    </source>
</evidence>
<dbReference type="RefSeq" id="WP_132433673.1">
    <property type="nucleotide sequence ID" value="NZ_SLWK01000005.1"/>
</dbReference>
<dbReference type="OrthoDB" id="1199621at2"/>
<feature type="transmembrane region" description="Helical" evidence="1">
    <location>
        <begin position="172"/>
        <end position="195"/>
    </location>
</feature>
<name>A0A4R2GIZ7_9BACT</name>
<dbReference type="NCBIfam" id="NF040495">
    <property type="entry name" value="tranport_ArsG"/>
    <property type="match status" value="1"/>
</dbReference>
<evidence type="ECO:0000256" key="1">
    <source>
        <dbReference type="SAM" id="Phobius"/>
    </source>
</evidence>
<keyword evidence="1" id="KW-1133">Transmembrane helix</keyword>
<sequence>MEFLQSLADNTQFPLFTAFILGLMTAVSPCPLATNISAIGFISKDIQDKRKTFINGLVYTLGRTISYTVLGIILILILKQGSSIFQIQRAIGNYGELFIGPLLIVIGIFMLDFIKFNFSLTGGLSDKMESKTKKGSWWSSLLLGIVFALAFCPYSGVIYFGGLIPLSVSSNIGYLLPVVFAIATGLPVIIFAWVLTFSVSSVGKMYNKIKTFEFWFRRIAAVIFILVGLYYIWLIYL</sequence>
<accession>A0A4R2GIZ7</accession>
<keyword evidence="4" id="KW-1185">Reference proteome</keyword>
<gene>
    <name evidence="3" type="ORF">EV194_105189</name>
</gene>
<dbReference type="PANTHER" id="PTHR31272">
    <property type="entry name" value="CYTOCHROME C-TYPE BIOGENESIS PROTEIN HI_1454-RELATED"/>
    <property type="match status" value="1"/>
</dbReference>
<organism evidence="3 4">
    <name type="scientific">Natronoflexus pectinivorans</name>
    <dbReference type="NCBI Taxonomy" id="682526"/>
    <lineage>
        <taxon>Bacteria</taxon>
        <taxon>Pseudomonadati</taxon>
        <taxon>Bacteroidota</taxon>
        <taxon>Bacteroidia</taxon>
        <taxon>Marinilabiliales</taxon>
        <taxon>Marinilabiliaceae</taxon>
        <taxon>Natronoflexus</taxon>
    </lineage>
</organism>
<dbReference type="InterPro" id="IPR051790">
    <property type="entry name" value="Cytochrome_c-biogenesis_DsbD"/>
</dbReference>
<protein>
    <submittedName>
        <fullName evidence="3">Cytochrome C biogenesis DsbD-like protein</fullName>
    </submittedName>
</protein>
<dbReference type="PANTHER" id="PTHR31272:SF4">
    <property type="entry name" value="CYTOCHROME C-TYPE BIOGENESIS PROTEIN HI_1454-RELATED"/>
    <property type="match status" value="1"/>
</dbReference>
<keyword evidence="1" id="KW-0812">Transmembrane</keyword>
<dbReference type="InterPro" id="IPR039447">
    <property type="entry name" value="UreH-like_TM_dom"/>
</dbReference>
<feature type="transmembrane region" description="Helical" evidence="1">
    <location>
        <begin position="215"/>
        <end position="236"/>
    </location>
</feature>
<reference evidence="3 4" key="1">
    <citation type="submission" date="2019-03" db="EMBL/GenBank/DDBJ databases">
        <title>Genomic Encyclopedia of Type Strains, Phase IV (KMG-IV): sequencing the most valuable type-strain genomes for metagenomic binning, comparative biology and taxonomic classification.</title>
        <authorList>
            <person name="Goeker M."/>
        </authorList>
    </citation>
    <scope>NUCLEOTIDE SEQUENCE [LARGE SCALE GENOMIC DNA]</scope>
    <source>
        <strain evidence="3 4">DSM 24179</strain>
    </source>
</reference>
<feature type="transmembrane region" description="Helical" evidence="1">
    <location>
        <begin position="137"/>
        <end position="160"/>
    </location>
</feature>
<feature type="domain" description="Urease accessory protein UreH-like transmembrane" evidence="2">
    <location>
        <begin position="17"/>
        <end position="230"/>
    </location>
</feature>
<proteinExistence type="predicted"/>
<dbReference type="EMBL" id="SLWK01000005">
    <property type="protein sequence ID" value="TCO08385.1"/>
    <property type="molecule type" value="Genomic_DNA"/>
</dbReference>